<accession>A0A916TUW4</accession>
<reference evidence="1" key="1">
    <citation type="journal article" date="2014" name="Int. J. Syst. Evol. Microbiol.">
        <title>Complete genome sequence of Corynebacterium casei LMG S-19264T (=DSM 44701T), isolated from a smear-ripened cheese.</title>
        <authorList>
            <consortium name="US DOE Joint Genome Institute (JGI-PGF)"/>
            <person name="Walter F."/>
            <person name="Albersmeier A."/>
            <person name="Kalinowski J."/>
            <person name="Ruckert C."/>
        </authorList>
    </citation>
    <scope>NUCLEOTIDE SEQUENCE</scope>
    <source>
        <strain evidence="1">CGMCC 1.15095</strain>
    </source>
</reference>
<dbReference type="Proteomes" id="UP000608154">
    <property type="component" value="Unassembled WGS sequence"/>
</dbReference>
<evidence type="ECO:0008006" key="3">
    <source>
        <dbReference type="Google" id="ProtNLM"/>
    </source>
</evidence>
<protein>
    <recommendedName>
        <fullName evidence="3">H-NS histone family protein</fullName>
    </recommendedName>
</protein>
<comment type="caution">
    <text evidence="1">The sequence shown here is derived from an EMBL/GenBank/DDBJ whole genome shotgun (WGS) entry which is preliminary data.</text>
</comment>
<organism evidence="1 2">
    <name type="scientific">Novosphingobium endophyticum</name>
    <dbReference type="NCBI Taxonomy" id="1955250"/>
    <lineage>
        <taxon>Bacteria</taxon>
        <taxon>Pseudomonadati</taxon>
        <taxon>Pseudomonadota</taxon>
        <taxon>Alphaproteobacteria</taxon>
        <taxon>Sphingomonadales</taxon>
        <taxon>Sphingomonadaceae</taxon>
        <taxon>Novosphingobium</taxon>
    </lineage>
</organism>
<reference evidence="1" key="2">
    <citation type="submission" date="2020-09" db="EMBL/GenBank/DDBJ databases">
        <authorList>
            <person name="Sun Q."/>
            <person name="Zhou Y."/>
        </authorList>
    </citation>
    <scope>NUCLEOTIDE SEQUENCE</scope>
    <source>
        <strain evidence="1">CGMCC 1.15095</strain>
    </source>
</reference>
<gene>
    <name evidence="1" type="ORF">GCM10011494_34400</name>
</gene>
<name>A0A916TUW4_9SPHN</name>
<evidence type="ECO:0000313" key="2">
    <source>
        <dbReference type="Proteomes" id="UP000608154"/>
    </source>
</evidence>
<keyword evidence="2" id="KW-1185">Reference proteome</keyword>
<proteinExistence type="predicted"/>
<sequence length="76" mass="8412">MTTNDNPLFAALAEQSDEQLHALIRRAEEVLTARKEQRTRSALDQIRRIAKEHGLDIAVKNPGRKRGRPPKAAAGG</sequence>
<dbReference type="EMBL" id="BMHK01000034">
    <property type="protein sequence ID" value="GGC12678.1"/>
    <property type="molecule type" value="Genomic_DNA"/>
</dbReference>
<dbReference type="RefSeq" id="WP_188772796.1">
    <property type="nucleotide sequence ID" value="NZ_BMHK01000034.1"/>
</dbReference>
<evidence type="ECO:0000313" key="1">
    <source>
        <dbReference type="EMBL" id="GGC12678.1"/>
    </source>
</evidence>
<dbReference type="AlphaFoldDB" id="A0A916TUW4"/>